<dbReference type="Pfam" id="PF03885">
    <property type="entry name" value="DUF327"/>
    <property type="match status" value="1"/>
</dbReference>
<dbReference type="Gene3D" id="1.20.120.490">
    <property type="entry name" value="Hypothetical protein TM1646-like domain"/>
    <property type="match status" value="1"/>
</dbReference>
<evidence type="ECO:0000313" key="2">
    <source>
        <dbReference type="Proteomes" id="UP000525923"/>
    </source>
</evidence>
<proteinExistence type="predicted"/>
<evidence type="ECO:0008006" key="3">
    <source>
        <dbReference type="Google" id="ProtNLM"/>
    </source>
</evidence>
<dbReference type="InterPro" id="IPR024042">
    <property type="entry name" value="TM1646-like_dom_sf"/>
</dbReference>
<organism evidence="1 2">
    <name type="scientific">Planococcus koreensis</name>
    <dbReference type="NCBI Taxonomy" id="112331"/>
    <lineage>
        <taxon>Bacteria</taxon>
        <taxon>Bacillati</taxon>
        <taxon>Bacillota</taxon>
        <taxon>Bacilli</taxon>
        <taxon>Bacillales</taxon>
        <taxon>Caryophanaceae</taxon>
        <taxon>Planococcus</taxon>
    </lineage>
</organism>
<dbReference type="InterPro" id="IPR005585">
    <property type="entry name" value="DUF327"/>
</dbReference>
<reference evidence="1 2" key="1">
    <citation type="submission" date="2020-08" db="EMBL/GenBank/DDBJ databases">
        <title>Genomic Encyclopedia of Type Strains, Phase IV (KMG-IV): sequencing the most valuable type-strain genomes for metagenomic binning, comparative biology and taxonomic classification.</title>
        <authorList>
            <person name="Goeker M."/>
        </authorList>
    </citation>
    <scope>NUCLEOTIDE SEQUENCE [LARGE SCALE GENOMIC DNA]</scope>
    <source>
        <strain evidence="1 2">DSM 15895</strain>
    </source>
</reference>
<protein>
    <recommendedName>
        <fullName evidence="3">DUF327 domain-containing protein</fullName>
    </recommendedName>
</protein>
<comment type="caution">
    <text evidence="1">The sequence shown here is derived from an EMBL/GenBank/DDBJ whole genome shotgun (WGS) entry which is preliminary data.</text>
</comment>
<name>A0A7W8FRR5_9BACL</name>
<dbReference type="AlphaFoldDB" id="A0A7W8FRR5"/>
<dbReference type="Proteomes" id="UP000525923">
    <property type="component" value="Unassembled WGS sequence"/>
</dbReference>
<dbReference type="SUPFAM" id="SSF158397">
    <property type="entry name" value="TM1646-like"/>
    <property type="match status" value="1"/>
</dbReference>
<gene>
    <name evidence="1" type="ORF">HNQ44_000712</name>
</gene>
<sequence length="145" mass="16481">MRIDGYTLIQGDRIQKAPAETKSTDTFAGVMKSTRVKLQNDSLNGLMDRVDQQGQKLAKQRTLENLLDYKTLVKQFISESLSYGLQLTDKHSEHPSGGMKTHQLIEVIDEKMLEVQDEVLRSEEDNIDTLRLVGEVKGLLLNLYM</sequence>
<dbReference type="RefSeq" id="WP_135504664.1">
    <property type="nucleotide sequence ID" value="NZ_JACHHE010000002.1"/>
</dbReference>
<dbReference type="EMBL" id="JACHHE010000002">
    <property type="protein sequence ID" value="MBB5179288.1"/>
    <property type="molecule type" value="Genomic_DNA"/>
</dbReference>
<evidence type="ECO:0000313" key="1">
    <source>
        <dbReference type="EMBL" id="MBB5179288.1"/>
    </source>
</evidence>
<keyword evidence="2" id="KW-1185">Reference proteome</keyword>
<dbReference type="OrthoDB" id="1680946at2"/>
<accession>A0A7W8FRR5</accession>